<proteinExistence type="inferred from homology"/>
<reference evidence="3" key="1">
    <citation type="journal article" date="2014" name="Int. J. Syst. Evol. Microbiol.">
        <title>Complete genome sequence of Corynebacterium casei LMG S-19264T (=DSM 44701T), isolated from a smear-ripened cheese.</title>
        <authorList>
            <consortium name="US DOE Joint Genome Institute (JGI-PGF)"/>
            <person name="Walter F."/>
            <person name="Albersmeier A."/>
            <person name="Kalinowski J."/>
            <person name="Ruckert C."/>
        </authorList>
    </citation>
    <scope>NUCLEOTIDE SEQUENCE</scope>
    <source>
        <strain evidence="3">KCTC 23732</strain>
    </source>
</reference>
<dbReference type="AlphaFoldDB" id="A0A918JFH6"/>
<dbReference type="PANTHER" id="PTHR31793">
    <property type="entry name" value="4-HYDROXYBENZOYL-COA THIOESTERASE FAMILY MEMBER"/>
    <property type="match status" value="1"/>
</dbReference>
<dbReference type="InterPro" id="IPR029069">
    <property type="entry name" value="HotDog_dom_sf"/>
</dbReference>
<evidence type="ECO:0000313" key="3">
    <source>
        <dbReference type="EMBL" id="GGW76597.1"/>
    </source>
</evidence>
<evidence type="ECO:0000313" key="4">
    <source>
        <dbReference type="Proteomes" id="UP000608345"/>
    </source>
</evidence>
<evidence type="ECO:0000256" key="1">
    <source>
        <dbReference type="ARBA" id="ARBA00005953"/>
    </source>
</evidence>
<dbReference type="Proteomes" id="UP000608345">
    <property type="component" value="Unassembled WGS sequence"/>
</dbReference>
<dbReference type="Pfam" id="PF13279">
    <property type="entry name" value="4HBT_2"/>
    <property type="match status" value="1"/>
</dbReference>
<accession>A0A918JFH6</accession>
<organism evidence="3 4">
    <name type="scientific">Advenella faeciporci</name>
    <dbReference type="NCBI Taxonomy" id="797535"/>
    <lineage>
        <taxon>Bacteria</taxon>
        <taxon>Pseudomonadati</taxon>
        <taxon>Pseudomonadota</taxon>
        <taxon>Betaproteobacteria</taxon>
        <taxon>Burkholderiales</taxon>
        <taxon>Alcaligenaceae</taxon>
    </lineage>
</organism>
<dbReference type="RefSeq" id="WP_189383655.1">
    <property type="nucleotide sequence ID" value="NZ_BAABFY010000002.1"/>
</dbReference>
<dbReference type="SUPFAM" id="SSF54637">
    <property type="entry name" value="Thioesterase/thiol ester dehydrase-isomerase"/>
    <property type="match status" value="1"/>
</dbReference>
<dbReference type="CDD" id="cd00586">
    <property type="entry name" value="4HBT"/>
    <property type="match status" value="1"/>
</dbReference>
<sequence length="150" mass="16829">MDNFCLPADLAGSFSNGIHSFSFAMRWGDMDMLGHLNNTVYFRAMEEARIEFINAIRPYFEAGTGVVVGHLSCDFLRPMNYPGNALVMHELTRIGRSSMEHKITIEKEGEPGVVYASARSVLVLSNLATGRSCSWSEQMREVIQQLFSQD</sequence>
<protein>
    <submittedName>
        <fullName evidence="3">Thioesterase</fullName>
    </submittedName>
</protein>
<dbReference type="Gene3D" id="3.10.129.10">
    <property type="entry name" value="Hotdog Thioesterase"/>
    <property type="match status" value="1"/>
</dbReference>
<dbReference type="PANTHER" id="PTHR31793:SF27">
    <property type="entry name" value="NOVEL THIOESTERASE SUPERFAMILY DOMAIN AND SAPOSIN A-TYPE DOMAIN CONTAINING PROTEIN (0610012H03RIK)"/>
    <property type="match status" value="1"/>
</dbReference>
<keyword evidence="2" id="KW-0378">Hydrolase</keyword>
<keyword evidence="4" id="KW-1185">Reference proteome</keyword>
<comment type="caution">
    <text evidence="3">The sequence shown here is derived from an EMBL/GenBank/DDBJ whole genome shotgun (WGS) entry which is preliminary data.</text>
</comment>
<name>A0A918JFH6_9BURK</name>
<gene>
    <name evidence="3" type="ORF">GCM10011450_02940</name>
</gene>
<comment type="similarity">
    <text evidence="1">Belongs to the 4-hydroxybenzoyl-CoA thioesterase family.</text>
</comment>
<dbReference type="GO" id="GO:0047617">
    <property type="term" value="F:fatty acyl-CoA hydrolase activity"/>
    <property type="evidence" value="ECO:0007669"/>
    <property type="project" value="TreeGrafter"/>
</dbReference>
<dbReference type="EMBL" id="BMYS01000001">
    <property type="protein sequence ID" value="GGW76597.1"/>
    <property type="molecule type" value="Genomic_DNA"/>
</dbReference>
<dbReference type="InterPro" id="IPR050563">
    <property type="entry name" value="4-hydroxybenzoyl-CoA_TE"/>
</dbReference>
<reference evidence="3" key="2">
    <citation type="submission" date="2020-09" db="EMBL/GenBank/DDBJ databases">
        <authorList>
            <person name="Sun Q."/>
            <person name="Kim S."/>
        </authorList>
    </citation>
    <scope>NUCLEOTIDE SEQUENCE</scope>
    <source>
        <strain evidence="3">KCTC 23732</strain>
    </source>
</reference>
<evidence type="ECO:0000256" key="2">
    <source>
        <dbReference type="ARBA" id="ARBA00022801"/>
    </source>
</evidence>